<proteinExistence type="predicted"/>
<feature type="chain" id="PRO_5022086642" evidence="1">
    <location>
        <begin position="22"/>
        <end position="107"/>
    </location>
</feature>
<evidence type="ECO:0000256" key="1">
    <source>
        <dbReference type="SAM" id="SignalP"/>
    </source>
</evidence>
<sequence precursor="true">MKCHLLLGLALSCLMTSAVISQEPPRDDIPSDLPMRPSGYPNRIYVKEVEKFLETLKLDGQGAGSAVQSITTGKITRRKSVRVRFAATYRYLLRTSLSDVTSTARGS</sequence>
<protein>
    <submittedName>
        <fullName evidence="2">Uncharacterized protein</fullName>
    </submittedName>
</protein>
<dbReference type="AlphaFoldDB" id="A0A518C2M0"/>
<accession>A0A518C2M0</accession>
<dbReference type="KEGG" id="bvo:Pan97_04350"/>
<feature type="signal peptide" evidence="1">
    <location>
        <begin position="1"/>
        <end position="21"/>
    </location>
</feature>
<dbReference type="EMBL" id="CP036289">
    <property type="protein sequence ID" value="QDU73463.1"/>
    <property type="molecule type" value="Genomic_DNA"/>
</dbReference>
<gene>
    <name evidence="2" type="ORF">Pan97_04350</name>
</gene>
<evidence type="ECO:0000313" key="2">
    <source>
        <dbReference type="EMBL" id="QDU73463.1"/>
    </source>
</evidence>
<organism evidence="2 3">
    <name type="scientific">Bremerella volcania</name>
    <dbReference type="NCBI Taxonomy" id="2527984"/>
    <lineage>
        <taxon>Bacteria</taxon>
        <taxon>Pseudomonadati</taxon>
        <taxon>Planctomycetota</taxon>
        <taxon>Planctomycetia</taxon>
        <taxon>Pirellulales</taxon>
        <taxon>Pirellulaceae</taxon>
        <taxon>Bremerella</taxon>
    </lineage>
</organism>
<keyword evidence="3" id="KW-1185">Reference proteome</keyword>
<reference evidence="3" key="1">
    <citation type="submission" date="2019-02" db="EMBL/GenBank/DDBJ databases">
        <title>Deep-cultivation of Planctomycetes and their phenomic and genomic characterization uncovers novel biology.</title>
        <authorList>
            <person name="Wiegand S."/>
            <person name="Jogler M."/>
            <person name="Boedeker C."/>
            <person name="Pinto D."/>
            <person name="Vollmers J."/>
            <person name="Rivas-Marin E."/>
            <person name="Kohn T."/>
            <person name="Peeters S.H."/>
            <person name="Heuer A."/>
            <person name="Rast P."/>
            <person name="Oberbeckmann S."/>
            <person name="Bunk B."/>
            <person name="Jeske O."/>
            <person name="Meyerdierks A."/>
            <person name="Storesund J.E."/>
            <person name="Kallscheuer N."/>
            <person name="Luecker S."/>
            <person name="Lage O.M."/>
            <person name="Pohl T."/>
            <person name="Merkel B.J."/>
            <person name="Hornburger P."/>
            <person name="Mueller R.-W."/>
            <person name="Bruemmer F."/>
            <person name="Labrenz M."/>
            <person name="Spormann A.M."/>
            <person name="Op den Camp H."/>
            <person name="Overmann J."/>
            <person name="Amann R."/>
            <person name="Jetten M.S.M."/>
            <person name="Mascher T."/>
            <person name="Medema M.H."/>
            <person name="Devos D.P."/>
            <person name="Kaster A.-K."/>
            <person name="Ovreas L."/>
            <person name="Rohde M."/>
            <person name="Galperin M.Y."/>
            <person name="Jogler C."/>
        </authorList>
    </citation>
    <scope>NUCLEOTIDE SEQUENCE [LARGE SCALE GENOMIC DNA]</scope>
    <source>
        <strain evidence="3">Pan97</strain>
    </source>
</reference>
<keyword evidence="1" id="KW-0732">Signal</keyword>
<dbReference type="Proteomes" id="UP000318626">
    <property type="component" value="Chromosome"/>
</dbReference>
<name>A0A518C2M0_9BACT</name>
<evidence type="ECO:0000313" key="3">
    <source>
        <dbReference type="Proteomes" id="UP000318626"/>
    </source>
</evidence>